<dbReference type="PANTHER" id="PTHR44329">
    <property type="entry name" value="SERINE/THREONINE-PROTEIN KINASE TNNI3K-RELATED"/>
    <property type="match status" value="1"/>
</dbReference>
<dbReference type="Gene3D" id="3.30.200.20">
    <property type="entry name" value="Phosphorylase Kinase, domain 1"/>
    <property type="match status" value="1"/>
</dbReference>
<keyword evidence="7" id="KW-1185">Reference proteome</keyword>
<feature type="coiled-coil region" evidence="2">
    <location>
        <begin position="175"/>
        <end position="212"/>
    </location>
</feature>
<dbReference type="PROSITE" id="PS00108">
    <property type="entry name" value="PROTEIN_KINASE_ST"/>
    <property type="match status" value="1"/>
</dbReference>
<dbReference type="Gene3D" id="1.10.510.10">
    <property type="entry name" value="Transferase(Phosphotransferase) domain 1"/>
    <property type="match status" value="1"/>
</dbReference>
<dbReference type="GO" id="GO:0004709">
    <property type="term" value="F:MAP kinase kinase kinase activity"/>
    <property type="evidence" value="ECO:0007669"/>
    <property type="project" value="TreeGrafter"/>
</dbReference>
<dbReference type="InterPro" id="IPR000719">
    <property type="entry name" value="Prot_kinase_dom"/>
</dbReference>
<feature type="non-terminal residue" evidence="6">
    <location>
        <position position="761"/>
    </location>
</feature>
<feature type="non-terminal residue" evidence="6">
    <location>
        <position position="1"/>
    </location>
</feature>
<dbReference type="GO" id="GO:0005524">
    <property type="term" value="F:ATP binding"/>
    <property type="evidence" value="ECO:0007669"/>
    <property type="project" value="InterPro"/>
</dbReference>
<dbReference type="Gene3D" id="3.10.20.90">
    <property type="entry name" value="Phosphatidylinositol 3-kinase Catalytic Subunit, Chain A, domain 1"/>
    <property type="match status" value="1"/>
</dbReference>
<proteinExistence type="inferred from homology"/>
<keyword evidence="6" id="KW-0418">Kinase</keyword>
<evidence type="ECO:0000256" key="2">
    <source>
        <dbReference type="SAM" id="Coils"/>
    </source>
</evidence>
<name>A0A836JDM3_9HYME</name>
<dbReference type="InterPro" id="IPR001245">
    <property type="entry name" value="Ser-Thr/Tyr_kinase_cat_dom"/>
</dbReference>
<dbReference type="InterPro" id="IPR051681">
    <property type="entry name" value="Ser/Thr_Kinases-Pseudokinases"/>
</dbReference>
<feature type="region of interest" description="Disordered" evidence="3">
    <location>
        <begin position="386"/>
        <end position="415"/>
    </location>
</feature>
<dbReference type="GO" id="GO:0006950">
    <property type="term" value="P:response to stress"/>
    <property type="evidence" value="ECO:0007669"/>
    <property type="project" value="UniProtKB-ARBA"/>
</dbReference>
<feature type="domain" description="Protein kinase" evidence="4">
    <location>
        <begin position="433"/>
        <end position="691"/>
    </location>
</feature>
<organism evidence="6 7">
    <name type="scientific">Acromyrmex insinuator</name>
    <dbReference type="NCBI Taxonomy" id="230686"/>
    <lineage>
        <taxon>Eukaryota</taxon>
        <taxon>Metazoa</taxon>
        <taxon>Ecdysozoa</taxon>
        <taxon>Arthropoda</taxon>
        <taxon>Hexapoda</taxon>
        <taxon>Insecta</taxon>
        <taxon>Pterygota</taxon>
        <taxon>Neoptera</taxon>
        <taxon>Endopterygota</taxon>
        <taxon>Hymenoptera</taxon>
        <taxon>Apocrita</taxon>
        <taxon>Aculeata</taxon>
        <taxon>Formicoidea</taxon>
        <taxon>Formicidae</taxon>
        <taxon>Myrmicinae</taxon>
        <taxon>Acromyrmex</taxon>
    </lineage>
</organism>
<evidence type="ECO:0000313" key="7">
    <source>
        <dbReference type="Proteomes" id="UP000667349"/>
    </source>
</evidence>
<dbReference type="InterPro" id="IPR029071">
    <property type="entry name" value="Ubiquitin-like_domsf"/>
</dbReference>
<dbReference type="PANTHER" id="PTHR44329:SF262">
    <property type="entry name" value="RAF HOMOLOG SERINE_THREONINE-PROTEIN KINASE RAF"/>
    <property type="match status" value="1"/>
</dbReference>
<dbReference type="EMBL" id="JAANHZ010000026">
    <property type="protein sequence ID" value="KAG5316734.1"/>
    <property type="molecule type" value="Genomic_DNA"/>
</dbReference>
<protein>
    <submittedName>
        <fullName evidence="6">ARAF kinase</fullName>
    </submittedName>
</protein>
<comment type="similarity">
    <text evidence="1">Belongs to the protein kinase superfamily. TKL Ser/Thr protein kinase family. RAF subfamily.</text>
</comment>
<sequence length="761" mass="88715">MSRKTWYAKQLKMAYKRRMQMIESDELYNSLEIEEPTVPLPTAANMMIEPDKFDNLEIAIPSTSTTSYPLSRSTMLHRELQDAVQNEDRMNECNGYDSQQIVESVPSTSTAIHSDSYQFLIQEKKSLKFEIDNIGKVMTCCKTAVNRWLSVLDEEFPEKEYLQEYEEGADKLHELQCIEIELENKQEKIEELEKLRKKAEEAKKKKKISILMIHLPNSQYTTIEVKEGLTLRNAVSKAMERRQLILDDCAAYIKQRMTYFISWDTDISTLPCKEVFVEYLETFPVPVFWTHNFAGTKVLLGYCYVSCNRKFHTKCVSYASLLCEHIRRRTAYYERLLANNPTTGIIQIPPVPVPSISSRRRIKKSVQDIEPTTIDKTTQITTRTKFLRYPRRNKRQKSKDQDDSCADDTESEDSIFSQDSIRDFKIVADEITYEDDDEKGKGTYGTVYKADWYGPVAVKRLNIEVPTELEIEMFKNEVNVLRKIRHMHVLSFMACIVKPYLAIITQWCEGNSLYHRLHVAEDELEMITIVIILKQISEGMDYLHARNIHHRDLKSKNIFFHNGLHTKRTTTKTKKELEEELENQLAGSVRWMAPEVLRFKEDYPYSFQSDVYAFGIVMYELFARDLPYGYKTDKLFILYNVGRGGLKPDEKKIRSDTPKKLVKLYNQCIEFEKEKRPLFPYILRQVYHVFKATPKIRRTTSLPLKTDVLADTYIERADDVQDFLTSDADDYDDEKADIDANINANVSVSNSASVVDVFADF</sequence>
<evidence type="ECO:0000259" key="4">
    <source>
        <dbReference type="PROSITE" id="PS50011"/>
    </source>
</evidence>
<dbReference type="CDD" id="cd01816">
    <property type="entry name" value="RBD_RAF"/>
    <property type="match status" value="1"/>
</dbReference>
<reference evidence="6" key="1">
    <citation type="submission" date="2020-02" db="EMBL/GenBank/DDBJ databases">
        <title>Relaxed selection underlies rapid genomic changes in the transitions from sociality to social parasitism in ants.</title>
        <authorList>
            <person name="Bi X."/>
        </authorList>
    </citation>
    <scope>NUCLEOTIDE SEQUENCE</scope>
    <source>
        <strain evidence="6">BGI-DK2013a</strain>
        <tissue evidence="6">Whole body</tissue>
    </source>
</reference>
<feature type="compositionally biased region" description="Basic residues" evidence="3">
    <location>
        <begin position="386"/>
        <end position="397"/>
    </location>
</feature>
<keyword evidence="6" id="KW-0808">Transferase</keyword>
<dbReference type="AlphaFoldDB" id="A0A836JDM3"/>
<evidence type="ECO:0000313" key="6">
    <source>
        <dbReference type="EMBL" id="KAG5316734.1"/>
    </source>
</evidence>
<gene>
    <name evidence="6" type="primary">Araf</name>
    <name evidence="6" type="ORF">G6Z75_0014373</name>
</gene>
<dbReference type="SUPFAM" id="SSF54236">
    <property type="entry name" value="Ubiquitin-like"/>
    <property type="match status" value="1"/>
</dbReference>
<dbReference type="Proteomes" id="UP000667349">
    <property type="component" value="Unassembled WGS sequence"/>
</dbReference>
<dbReference type="Pfam" id="PF02196">
    <property type="entry name" value="RBD"/>
    <property type="match status" value="1"/>
</dbReference>
<dbReference type="InterPro" id="IPR003116">
    <property type="entry name" value="RBD_dom"/>
</dbReference>
<dbReference type="InterPro" id="IPR008271">
    <property type="entry name" value="Ser/Thr_kinase_AS"/>
</dbReference>
<accession>A0A836JDM3</accession>
<evidence type="ECO:0000256" key="1">
    <source>
        <dbReference type="ARBA" id="ARBA00010507"/>
    </source>
</evidence>
<feature type="compositionally biased region" description="Acidic residues" evidence="3">
    <location>
        <begin position="403"/>
        <end position="413"/>
    </location>
</feature>
<feature type="domain" description="RBD" evidence="5">
    <location>
        <begin position="209"/>
        <end position="280"/>
    </location>
</feature>
<dbReference type="PROSITE" id="PS50011">
    <property type="entry name" value="PROTEIN_KINASE_DOM"/>
    <property type="match status" value="1"/>
</dbReference>
<dbReference type="PROSITE" id="PS50898">
    <property type="entry name" value="RBD"/>
    <property type="match status" value="1"/>
</dbReference>
<dbReference type="SUPFAM" id="SSF56112">
    <property type="entry name" value="Protein kinase-like (PK-like)"/>
    <property type="match status" value="1"/>
</dbReference>
<keyword evidence="2" id="KW-0175">Coiled coil</keyword>
<dbReference type="InterPro" id="IPR011009">
    <property type="entry name" value="Kinase-like_dom_sf"/>
</dbReference>
<evidence type="ECO:0000259" key="5">
    <source>
        <dbReference type="PROSITE" id="PS50898"/>
    </source>
</evidence>
<dbReference type="SMART" id="SM00220">
    <property type="entry name" value="S_TKc"/>
    <property type="match status" value="1"/>
</dbReference>
<comment type="caution">
    <text evidence="6">The sequence shown here is derived from an EMBL/GenBank/DDBJ whole genome shotgun (WGS) entry which is preliminary data.</text>
</comment>
<dbReference type="Pfam" id="PF07714">
    <property type="entry name" value="PK_Tyr_Ser-Thr"/>
    <property type="match status" value="1"/>
</dbReference>
<dbReference type="SMART" id="SM00455">
    <property type="entry name" value="RBD"/>
    <property type="match status" value="1"/>
</dbReference>
<evidence type="ECO:0000256" key="3">
    <source>
        <dbReference type="SAM" id="MobiDB-lite"/>
    </source>
</evidence>